<evidence type="ECO:0000259" key="2">
    <source>
        <dbReference type="Pfam" id="PF07431"/>
    </source>
</evidence>
<dbReference type="EMBL" id="CP058560">
    <property type="protein sequence ID" value="QUH23839.1"/>
    <property type="molecule type" value="Genomic_DNA"/>
</dbReference>
<keyword evidence="1" id="KW-0812">Transmembrane</keyword>
<dbReference type="Proteomes" id="UP000681041">
    <property type="component" value="Chromosome"/>
</dbReference>
<evidence type="ECO:0000313" key="4">
    <source>
        <dbReference type="EMBL" id="QUH23839.1"/>
    </source>
</evidence>
<proteinExistence type="predicted"/>
<dbReference type="GeneID" id="64820847"/>
<keyword evidence="1" id="KW-0472">Membrane</keyword>
<gene>
    <name evidence="4" type="ORF">HYG87_08740</name>
</gene>
<feature type="domain" description="DUF1512" evidence="3">
    <location>
        <begin position="187"/>
        <end position="359"/>
    </location>
</feature>
<dbReference type="KEGG" id="meme:HYG87_08740"/>
<dbReference type="InterPro" id="IPR056460">
    <property type="entry name" value="DUF1512_N"/>
</dbReference>
<dbReference type="Pfam" id="PF23542">
    <property type="entry name" value="DUF1512_C"/>
    <property type="match status" value="1"/>
</dbReference>
<name>A0A8T8K7E0_9EURY</name>
<dbReference type="Pfam" id="PF07431">
    <property type="entry name" value="DUF1512"/>
    <property type="match status" value="1"/>
</dbReference>
<dbReference type="OrthoDB" id="15121at2157"/>
<dbReference type="PIRSF" id="PIRSF016495">
    <property type="entry name" value="UCP016495"/>
    <property type="match status" value="1"/>
</dbReference>
<evidence type="ECO:0000259" key="3">
    <source>
        <dbReference type="Pfam" id="PF23542"/>
    </source>
</evidence>
<accession>A0A8T8K7E0</accession>
<keyword evidence="5" id="KW-1185">Reference proteome</keyword>
<reference evidence="4" key="1">
    <citation type="submission" date="2020-07" db="EMBL/GenBank/DDBJ databases">
        <title>Methanobacterium. sp. MethCan genome.</title>
        <authorList>
            <person name="Postec A."/>
            <person name="Quemeneur M."/>
        </authorList>
    </citation>
    <scope>NUCLEOTIDE SEQUENCE</scope>
    <source>
        <strain evidence="4">MethCAN</strain>
    </source>
</reference>
<feature type="domain" description="DUF1512" evidence="2">
    <location>
        <begin position="13"/>
        <end position="182"/>
    </location>
</feature>
<protein>
    <submittedName>
        <fullName evidence="4">DUF1512 family protein</fullName>
    </submittedName>
</protein>
<evidence type="ECO:0000313" key="5">
    <source>
        <dbReference type="Proteomes" id="UP000681041"/>
    </source>
</evidence>
<feature type="transmembrane region" description="Helical" evidence="1">
    <location>
        <begin position="6"/>
        <end position="27"/>
    </location>
</feature>
<dbReference type="AlphaFoldDB" id="A0A8T8K7E0"/>
<organism evidence="4 5">
    <name type="scientific">Methanobacterium alkalithermotolerans</name>
    <dbReference type="NCBI Taxonomy" id="2731220"/>
    <lineage>
        <taxon>Archaea</taxon>
        <taxon>Methanobacteriati</taxon>
        <taxon>Methanobacteriota</taxon>
        <taxon>Methanomada group</taxon>
        <taxon>Methanobacteria</taxon>
        <taxon>Methanobacteriales</taxon>
        <taxon>Methanobacteriaceae</taxon>
        <taxon>Methanobacterium</taxon>
    </lineage>
</organism>
<evidence type="ECO:0000256" key="1">
    <source>
        <dbReference type="SAM" id="Phobius"/>
    </source>
</evidence>
<dbReference type="RefSeq" id="WP_211532796.1">
    <property type="nucleotide sequence ID" value="NZ_CP058560.1"/>
</dbReference>
<dbReference type="InterPro" id="IPR056461">
    <property type="entry name" value="DUF1512_C"/>
</dbReference>
<sequence length="381" mass="42063">MIFGDTTLNILAIMGLVLLILIFPWLMRIRMISSVSKIVRELEEMVTQSKKILINTSQKEGNPPLDPQESVENFIQFFIIPPAGMDPAGIVKKFDQILELGEERFHEMVNIIAPEADLEIKSNIIMALKATIGLNSVFKLVRHNLELSRKTGNLQLLLSLQMNLPIILRLVKSQYESVKSFSEGKPIGDGLGPLVASLMMQGHENKNLKEIDDMIMFQGDFQGRNLTIIRARGPGARIGKVGKISSRIIDKNKIDRIISIDAAIKMEGEKTGTVAEGIGVVIGGPGTDKWFIEEKSISRGLKMDAIIVKMSPEEAISPMTKKIRDSAAKALKTLENSIKRSPEGSRILIIGVGNSCGIPHHVSHLSQIEIKKEEMVINGDS</sequence>
<keyword evidence="1" id="KW-1133">Transmembrane helix</keyword>
<dbReference type="InterPro" id="IPR009995">
    <property type="entry name" value="DUF1512"/>
</dbReference>